<dbReference type="Gene3D" id="1.20.1310.10">
    <property type="entry name" value="Cullin Repeats"/>
    <property type="match status" value="3"/>
</dbReference>
<accession>A0A0D9WA77</accession>
<dbReference type="InterPro" id="IPR016159">
    <property type="entry name" value="Cullin_repeat-like_dom_sf"/>
</dbReference>
<dbReference type="Pfam" id="PF00888">
    <property type="entry name" value="Cullin"/>
    <property type="match status" value="3"/>
</dbReference>
<dbReference type="eggNOG" id="KOG2166">
    <property type="taxonomic scope" value="Eukaryota"/>
</dbReference>
<dbReference type="PANTHER" id="PTHR11932">
    <property type="entry name" value="CULLIN"/>
    <property type="match status" value="1"/>
</dbReference>
<dbReference type="GO" id="GO:0006511">
    <property type="term" value="P:ubiquitin-dependent protein catabolic process"/>
    <property type="evidence" value="ECO:0007669"/>
    <property type="project" value="InterPro"/>
</dbReference>
<reference evidence="3" key="3">
    <citation type="submission" date="2015-04" db="UniProtKB">
        <authorList>
            <consortium name="EnsemblPlants"/>
        </authorList>
    </citation>
    <scope>IDENTIFICATION</scope>
</reference>
<dbReference type="Gramene" id="LPERR04G22720.1">
    <property type="protein sequence ID" value="LPERR04G22720.1"/>
    <property type="gene ID" value="LPERR04G22720"/>
</dbReference>
<evidence type="ECO:0000313" key="3">
    <source>
        <dbReference type="EnsemblPlants" id="LPERR04G22720.1"/>
    </source>
</evidence>
<name>A0A0D9WA77_9ORYZ</name>
<evidence type="ECO:0000259" key="2">
    <source>
        <dbReference type="Pfam" id="PF00888"/>
    </source>
</evidence>
<dbReference type="GO" id="GO:0031625">
    <property type="term" value="F:ubiquitin protein ligase binding"/>
    <property type="evidence" value="ECO:0007669"/>
    <property type="project" value="InterPro"/>
</dbReference>
<sequence length="362" mass="40371">MTAEVKGLRRSLAAVADDSGDGGGELYLRELLSKWRRHTESVTAVRDMVMYMERTFVATSRKVLPIRELGVKLWRDAVVCSGDVMPRLVKPVRHARAAAEPGDVVMAGVDKMLVELGNDVYWQVMDASSRQIKVEPYYHRKMDADLTASSCKKVTDAIRETYAQGTENLSMEELYRGAYNLVLNKHGELLYSEVETAMAVEVDGLGRHAYDLVIRKHGELLYSKVETAVTAEAEGLCRSLVAVAVAADGNDDGEFLRELLSMWRRHTEAVASVRDMVMYMERTFVVNYHKVPIGDLGVKIWRDSVVCSGDVLPRLVGAVRRWQGAAEPSDVMAGVAKMLAELGDDVYHQISFSLIDEQNEPQ</sequence>
<proteinExistence type="inferred from homology"/>
<dbReference type="STRING" id="77586.A0A0D9WA77"/>
<protein>
    <recommendedName>
        <fullName evidence="2">Cullin N-terminal domain-containing protein</fullName>
    </recommendedName>
</protein>
<dbReference type="EnsemblPlants" id="LPERR04G22720.1">
    <property type="protein sequence ID" value="LPERR04G22720.1"/>
    <property type="gene ID" value="LPERR04G22720"/>
</dbReference>
<dbReference type="HOGENOM" id="CLU_765852_0_0_1"/>
<dbReference type="AlphaFoldDB" id="A0A0D9WA77"/>
<organism evidence="3 4">
    <name type="scientific">Leersia perrieri</name>
    <dbReference type="NCBI Taxonomy" id="77586"/>
    <lineage>
        <taxon>Eukaryota</taxon>
        <taxon>Viridiplantae</taxon>
        <taxon>Streptophyta</taxon>
        <taxon>Embryophyta</taxon>
        <taxon>Tracheophyta</taxon>
        <taxon>Spermatophyta</taxon>
        <taxon>Magnoliopsida</taxon>
        <taxon>Liliopsida</taxon>
        <taxon>Poales</taxon>
        <taxon>Poaceae</taxon>
        <taxon>BOP clade</taxon>
        <taxon>Oryzoideae</taxon>
        <taxon>Oryzeae</taxon>
        <taxon>Oryzinae</taxon>
        <taxon>Leersia</taxon>
    </lineage>
</organism>
<dbReference type="InterPro" id="IPR001373">
    <property type="entry name" value="Cullin_N"/>
</dbReference>
<evidence type="ECO:0000256" key="1">
    <source>
        <dbReference type="ARBA" id="ARBA00006019"/>
    </source>
</evidence>
<feature type="domain" description="Cullin N-terminal" evidence="2">
    <location>
        <begin position="15"/>
        <end position="142"/>
    </location>
</feature>
<feature type="domain" description="Cullin N-terminal" evidence="2">
    <location>
        <begin position="207"/>
        <end position="348"/>
    </location>
</feature>
<dbReference type="SUPFAM" id="SSF74788">
    <property type="entry name" value="Cullin repeat-like"/>
    <property type="match status" value="3"/>
</dbReference>
<evidence type="ECO:0000313" key="4">
    <source>
        <dbReference type="Proteomes" id="UP000032180"/>
    </source>
</evidence>
<reference evidence="4" key="2">
    <citation type="submission" date="2013-12" db="EMBL/GenBank/DDBJ databases">
        <authorList>
            <person name="Yu Y."/>
            <person name="Lee S."/>
            <person name="de Baynast K."/>
            <person name="Wissotski M."/>
            <person name="Liu L."/>
            <person name="Talag J."/>
            <person name="Goicoechea J."/>
            <person name="Angelova A."/>
            <person name="Jetty R."/>
            <person name="Kudrna D."/>
            <person name="Golser W."/>
            <person name="Rivera L."/>
            <person name="Zhang J."/>
            <person name="Wing R."/>
        </authorList>
    </citation>
    <scope>NUCLEOTIDE SEQUENCE</scope>
</reference>
<reference evidence="3 4" key="1">
    <citation type="submission" date="2012-08" db="EMBL/GenBank/DDBJ databases">
        <title>Oryza genome evolution.</title>
        <authorList>
            <person name="Wing R.A."/>
        </authorList>
    </citation>
    <scope>NUCLEOTIDE SEQUENCE</scope>
</reference>
<feature type="domain" description="Cullin N-terminal" evidence="2">
    <location>
        <begin position="152"/>
        <end position="200"/>
    </location>
</feature>
<comment type="similarity">
    <text evidence="1">Belongs to the cullin family.</text>
</comment>
<dbReference type="InterPro" id="IPR045093">
    <property type="entry name" value="Cullin"/>
</dbReference>
<keyword evidence="4" id="KW-1185">Reference proteome</keyword>
<dbReference type="Proteomes" id="UP000032180">
    <property type="component" value="Chromosome 4"/>
</dbReference>